<accession>A0A2S5GVH3</accession>
<dbReference type="AlphaFoldDB" id="A0A2S5GVH3"/>
<reference evidence="1 2" key="1">
    <citation type="submission" date="2018-02" db="EMBL/GenBank/DDBJ databases">
        <title>Draft Genome of Achromobacter spanius stain 6.</title>
        <authorList>
            <person name="Gunasekera T.S."/>
            <person name="Radwan O."/>
            <person name="Ruiz O.N."/>
        </authorList>
    </citation>
    <scope>NUCLEOTIDE SEQUENCE [LARGE SCALE GENOMIC DNA]</scope>
    <source>
        <strain evidence="1 2">6</strain>
    </source>
</reference>
<comment type="caution">
    <text evidence="1">The sequence shown here is derived from an EMBL/GenBank/DDBJ whole genome shotgun (WGS) entry which is preliminary data.</text>
</comment>
<organism evidence="1 2">
    <name type="scientific">Achromobacter spanius</name>
    <dbReference type="NCBI Taxonomy" id="217203"/>
    <lineage>
        <taxon>Bacteria</taxon>
        <taxon>Pseudomonadati</taxon>
        <taxon>Pseudomonadota</taxon>
        <taxon>Betaproteobacteria</taxon>
        <taxon>Burkholderiales</taxon>
        <taxon>Alcaligenaceae</taxon>
        <taxon>Achromobacter</taxon>
    </lineage>
</organism>
<name>A0A2S5GVH3_9BURK</name>
<sequence length="70" mass="7641">MERGRQAPPTLDLAPSIFPGGREALGVQFTAYLIGQTPIFLRASTYVAKLTVELQAVFRPFFDAIFGSGH</sequence>
<evidence type="ECO:0000313" key="2">
    <source>
        <dbReference type="Proteomes" id="UP000239990"/>
    </source>
</evidence>
<dbReference type="EMBL" id="PREU01000003">
    <property type="protein sequence ID" value="PPA76855.1"/>
    <property type="molecule type" value="Genomic_DNA"/>
</dbReference>
<gene>
    <name evidence="1" type="ORF">C4E15_08830</name>
</gene>
<dbReference type="Proteomes" id="UP000239990">
    <property type="component" value="Unassembled WGS sequence"/>
</dbReference>
<proteinExistence type="predicted"/>
<evidence type="ECO:0000313" key="1">
    <source>
        <dbReference type="EMBL" id="PPA76855.1"/>
    </source>
</evidence>
<protein>
    <submittedName>
        <fullName evidence="1">Uncharacterized protein</fullName>
    </submittedName>
</protein>